<feature type="compositionally biased region" description="Basic residues" evidence="1">
    <location>
        <begin position="20"/>
        <end position="30"/>
    </location>
</feature>
<name>A0A7N0VCS2_KALFE</name>
<dbReference type="Gramene" id="Kaladp0620s0007.3.v1.1">
    <property type="protein sequence ID" value="Kaladp0620s0007.3.v1.1"/>
    <property type="gene ID" value="Kaladp0620s0007.v1.1"/>
</dbReference>
<evidence type="ECO:0000313" key="3">
    <source>
        <dbReference type="Proteomes" id="UP000594263"/>
    </source>
</evidence>
<dbReference type="OMA" id="INTECEN"/>
<reference evidence="2" key="1">
    <citation type="submission" date="2021-01" db="UniProtKB">
        <authorList>
            <consortium name="EnsemblPlants"/>
        </authorList>
    </citation>
    <scope>IDENTIFICATION</scope>
</reference>
<dbReference type="EnsemblPlants" id="Kaladp0620s0007.2.v1.1">
    <property type="protein sequence ID" value="Kaladp0620s0007.2.v1.1"/>
    <property type="gene ID" value="Kaladp0620s0007.v1.1"/>
</dbReference>
<evidence type="ECO:0000313" key="2">
    <source>
        <dbReference type="EnsemblPlants" id="Kaladp0620s0007.2.v1.1"/>
    </source>
</evidence>
<feature type="compositionally biased region" description="Polar residues" evidence="1">
    <location>
        <begin position="68"/>
        <end position="79"/>
    </location>
</feature>
<dbReference type="PANTHER" id="PTHR12069">
    <property type="entry name" value="DNA-DIRECTED RNA POLYMERASES III 80 KDA POLYPEPTIDE RNA POLYMERASE III SUBUNIT 5"/>
    <property type="match status" value="1"/>
</dbReference>
<feature type="region of interest" description="Disordered" evidence="1">
    <location>
        <begin position="1"/>
        <end position="90"/>
    </location>
</feature>
<dbReference type="EnsemblPlants" id="Kaladp0620s0007.1.v1.1">
    <property type="protein sequence ID" value="Kaladp0620s0007.1.v1.1"/>
    <property type="gene ID" value="Kaladp0620s0007.v1.1"/>
</dbReference>
<feature type="compositionally biased region" description="Basic and acidic residues" evidence="1">
    <location>
        <begin position="220"/>
        <end position="232"/>
    </location>
</feature>
<organism evidence="2 3">
    <name type="scientific">Kalanchoe fedtschenkoi</name>
    <name type="common">Lavender scallops</name>
    <name type="synonym">South American air plant</name>
    <dbReference type="NCBI Taxonomy" id="63787"/>
    <lineage>
        <taxon>Eukaryota</taxon>
        <taxon>Viridiplantae</taxon>
        <taxon>Streptophyta</taxon>
        <taxon>Embryophyta</taxon>
        <taxon>Tracheophyta</taxon>
        <taxon>Spermatophyta</taxon>
        <taxon>Magnoliopsida</taxon>
        <taxon>eudicotyledons</taxon>
        <taxon>Gunneridae</taxon>
        <taxon>Pentapetalae</taxon>
        <taxon>Saxifragales</taxon>
        <taxon>Crassulaceae</taxon>
        <taxon>Kalanchoe</taxon>
    </lineage>
</organism>
<dbReference type="GO" id="GO:0005666">
    <property type="term" value="C:RNA polymerase III complex"/>
    <property type="evidence" value="ECO:0007669"/>
    <property type="project" value="TreeGrafter"/>
</dbReference>
<dbReference type="Proteomes" id="UP000594263">
    <property type="component" value="Unplaced"/>
</dbReference>
<feature type="region of interest" description="Disordered" evidence="1">
    <location>
        <begin position="209"/>
        <end position="257"/>
    </location>
</feature>
<keyword evidence="3" id="KW-1185">Reference proteome</keyword>
<evidence type="ECO:0008006" key="4">
    <source>
        <dbReference type="Google" id="ProtNLM"/>
    </source>
</evidence>
<proteinExistence type="predicted"/>
<dbReference type="AlphaFoldDB" id="A0A7N0VCS2"/>
<sequence length="649" mass="73615">MDFDDLEDPIQKPQVPRFLPKLKPKGKLPQKKSEPGLNSDPVVKPEPHELSVDAEDSKLVSVAPKSGVASSSYNTNENANVPELEEDRQAEPMDVDDDYVVREIDVYFNPQPDENTQLYVMQYPLRPSWRPYDLEDQCKEVRLKPKSGKVEIDIEVPNGSDSLNTQKMTLSSSGNLLPKIGCTYAIGVLQGDKLHLNPLHALVQLRPSTSAADEEEEDTNDTKILKDFDRKRAAASSKNQGKMLPSSKQNTNDKESWVPLKYHSSRSDLSTTCLQKLMAANHSPIPLTVSPYDYLNSFCPGRSNDSIRQPLRFMRSLLSLPLEERFKKWFCEGGAPAYRFSVLKYLAPEVPLDQVIQILDKQAVLVQGLWVPENPIILPHCDPNDPLAIAREYVILKFSQKLTITDEELAFKKIMNVLLVQVLQKFAIQRTVMRDWKFKEPPDTSFTKDYSEVAEQQREKFARKKPQIMIKIEKYIPHFQNCPKVALSKKILLPDEKREAVLKALEVLFRKHSVNSYETICRGLRDMAVSKSSVQREDNSKWMVVAASCVDGPREGLEGVIKEFATSIHGAYVAKSSLLHPDLNPLRNVVIQLFLARPPNEKLVKAHILEAFRASLKKDNVSDNDYLKVMNEICESRRGSWVLKSPAGR</sequence>
<dbReference type="Gramene" id="Kaladp0620s0007.1.v1.1">
    <property type="protein sequence ID" value="Kaladp0620s0007.1.v1.1"/>
    <property type="gene ID" value="Kaladp0620s0007.v1.1"/>
</dbReference>
<dbReference type="EnsemblPlants" id="Kaladp0620s0007.3.v1.1">
    <property type="protein sequence ID" value="Kaladp0620s0007.3.v1.1"/>
    <property type="gene ID" value="Kaladp0620s0007.v1.1"/>
</dbReference>
<dbReference type="GO" id="GO:0042797">
    <property type="term" value="P:tRNA transcription by RNA polymerase III"/>
    <property type="evidence" value="ECO:0007669"/>
    <property type="project" value="TreeGrafter"/>
</dbReference>
<feature type="compositionally biased region" description="Basic and acidic residues" evidence="1">
    <location>
        <begin position="43"/>
        <end position="58"/>
    </location>
</feature>
<evidence type="ECO:0000256" key="1">
    <source>
        <dbReference type="SAM" id="MobiDB-lite"/>
    </source>
</evidence>
<dbReference type="PANTHER" id="PTHR12069:SF0">
    <property type="entry name" value="DNA-DIRECTED RNA POLYMERASE III SUBUNIT RPC5"/>
    <property type="match status" value="1"/>
</dbReference>
<dbReference type="Pfam" id="PF04801">
    <property type="entry name" value="RPC5"/>
    <property type="match status" value="1"/>
</dbReference>
<dbReference type="Gramene" id="Kaladp0620s0007.2.v1.1">
    <property type="protein sequence ID" value="Kaladp0620s0007.2.v1.1"/>
    <property type="gene ID" value="Kaladp0620s0007.v1.1"/>
</dbReference>
<protein>
    <recommendedName>
        <fullName evidence="4">DNA-directed RNA polymerase III subunit RPC5</fullName>
    </recommendedName>
</protein>
<feature type="compositionally biased region" description="Polar residues" evidence="1">
    <location>
        <begin position="236"/>
        <end position="250"/>
    </location>
</feature>
<accession>A0A7N0VCS2</accession>
<dbReference type="InterPro" id="IPR006886">
    <property type="entry name" value="RNA_pol_III_Rpc5"/>
</dbReference>